<feature type="region of interest" description="Disordered" evidence="1">
    <location>
        <begin position="71"/>
        <end position="151"/>
    </location>
</feature>
<feature type="compositionally biased region" description="Polar residues" evidence="1">
    <location>
        <begin position="89"/>
        <end position="103"/>
    </location>
</feature>
<protein>
    <submittedName>
        <fullName evidence="2">Uncharacterized protein</fullName>
    </submittedName>
</protein>
<proteinExistence type="predicted"/>
<feature type="compositionally biased region" description="Polar residues" evidence="1">
    <location>
        <begin position="129"/>
        <end position="145"/>
    </location>
</feature>
<comment type="caution">
    <text evidence="2">The sequence shown here is derived from an EMBL/GenBank/DDBJ whole genome shotgun (WGS) entry which is preliminary data.</text>
</comment>
<evidence type="ECO:0000313" key="3">
    <source>
        <dbReference type="Proteomes" id="UP001175271"/>
    </source>
</evidence>
<dbReference type="EMBL" id="JAUCMV010000004">
    <property type="protein sequence ID" value="KAK0406257.1"/>
    <property type="molecule type" value="Genomic_DNA"/>
</dbReference>
<dbReference type="AlphaFoldDB" id="A0AA39HKD2"/>
<evidence type="ECO:0000256" key="1">
    <source>
        <dbReference type="SAM" id="MobiDB-lite"/>
    </source>
</evidence>
<evidence type="ECO:0000313" key="2">
    <source>
        <dbReference type="EMBL" id="KAK0406257.1"/>
    </source>
</evidence>
<name>A0AA39HKD2_9BILA</name>
<sequence length="228" mass="25352">MLAQAACGVNLGAGRGGKRPWKGRVVRPRYVHLRPDDPGTLVPLRESSKPLHPVDSEELEAVLCHMGVLSSREPDTLSEECPDQKGPQRIQQRQAASAPSSTERASDSVLMDSFNRMMASAAEKKQMEGTESASPPASQNDQQEPLQRVVSDVEEDRTLLKSQDISTLRYAPSTRDGGLIEIEVNDLWTILKCCNELLGMHPPPDHKLRGRCRDLACDTTIRLRERYQ</sequence>
<reference evidence="2" key="1">
    <citation type="submission" date="2023-06" db="EMBL/GenBank/DDBJ databases">
        <title>Genomic analysis of the entomopathogenic nematode Steinernema hermaphroditum.</title>
        <authorList>
            <person name="Schwarz E.M."/>
            <person name="Heppert J.K."/>
            <person name="Baniya A."/>
            <person name="Schwartz H.T."/>
            <person name="Tan C.-H."/>
            <person name="Antoshechkin I."/>
            <person name="Sternberg P.W."/>
            <person name="Goodrich-Blair H."/>
            <person name="Dillman A.R."/>
        </authorList>
    </citation>
    <scope>NUCLEOTIDE SEQUENCE</scope>
    <source>
        <strain evidence="2">PS9179</strain>
        <tissue evidence="2">Whole animal</tissue>
    </source>
</reference>
<organism evidence="2 3">
    <name type="scientific">Steinernema hermaphroditum</name>
    <dbReference type="NCBI Taxonomy" id="289476"/>
    <lineage>
        <taxon>Eukaryota</taxon>
        <taxon>Metazoa</taxon>
        <taxon>Ecdysozoa</taxon>
        <taxon>Nematoda</taxon>
        <taxon>Chromadorea</taxon>
        <taxon>Rhabditida</taxon>
        <taxon>Tylenchina</taxon>
        <taxon>Panagrolaimomorpha</taxon>
        <taxon>Strongyloidoidea</taxon>
        <taxon>Steinernematidae</taxon>
        <taxon>Steinernema</taxon>
    </lineage>
</organism>
<gene>
    <name evidence="2" type="ORF">QR680_018462</name>
</gene>
<accession>A0AA39HKD2</accession>
<dbReference type="Proteomes" id="UP001175271">
    <property type="component" value="Unassembled WGS sequence"/>
</dbReference>
<keyword evidence="3" id="KW-1185">Reference proteome</keyword>